<dbReference type="AlphaFoldDB" id="A0AA37W678"/>
<dbReference type="RefSeq" id="WP_284377517.1">
    <property type="nucleotide sequence ID" value="NZ_BSNM01000002.1"/>
</dbReference>
<keyword evidence="9" id="KW-1185">Reference proteome</keyword>
<dbReference type="EC" id="3.8.1.5" evidence="4 6"/>
<evidence type="ECO:0000256" key="1">
    <source>
        <dbReference type="ARBA" id="ARBA00001644"/>
    </source>
</evidence>
<comment type="caution">
    <text evidence="8">The sequence shown here is derived from an EMBL/GenBank/DDBJ whole genome shotgun (WGS) entry which is preliminary data.</text>
</comment>
<dbReference type="InterPro" id="IPR023489">
    <property type="entry name" value="Haloalkane_dehalogenase_1"/>
</dbReference>
<accession>A0AA37W678</accession>
<feature type="active site" description="Proton donor" evidence="6">
    <location>
        <position position="256"/>
    </location>
</feature>
<dbReference type="InterPro" id="IPR000639">
    <property type="entry name" value="Epox_hydrolase-like"/>
</dbReference>
<dbReference type="InterPro" id="IPR029058">
    <property type="entry name" value="AB_hydrolase_fold"/>
</dbReference>
<organism evidence="8 9">
    <name type="scientific">Litoribrevibacter albus</name>
    <dbReference type="NCBI Taxonomy" id="1473156"/>
    <lineage>
        <taxon>Bacteria</taxon>
        <taxon>Pseudomonadati</taxon>
        <taxon>Pseudomonadota</taxon>
        <taxon>Gammaproteobacteria</taxon>
        <taxon>Oceanospirillales</taxon>
        <taxon>Oceanospirillaceae</taxon>
        <taxon>Litoribrevibacter</taxon>
    </lineage>
</organism>
<dbReference type="InterPro" id="IPR000073">
    <property type="entry name" value="AB_hydrolase_1"/>
</dbReference>
<gene>
    <name evidence="8" type="primary">dhmA1</name>
    <name evidence="6" type="synonym">dhmA</name>
    <name evidence="8" type="ORF">GCM10007876_01170</name>
</gene>
<dbReference type="InterPro" id="IPR051340">
    <property type="entry name" value="Haloalkane_dehalogenase"/>
</dbReference>
<dbReference type="GO" id="GO:0004301">
    <property type="term" value="F:epoxide hydrolase activity"/>
    <property type="evidence" value="ECO:0007669"/>
    <property type="project" value="TreeGrafter"/>
</dbReference>
<proteinExistence type="inferred from homology"/>
<dbReference type="Pfam" id="PF00561">
    <property type="entry name" value="Abhydrolase_1"/>
    <property type="match status" value="1"/>
</dbReference>
<dbReference type="NCBIfam" id="NF002043">
    <property type="entry name" value="PRK00870.1"/>
    <property type="match status" value="1"/>
</dbReference>
<dbReference type="GO" id="GO:0018786">
    <property type="term" value="F:haloalkane dehalogenase activity"/>
    <property type="evidence" value="ECO:0007669"/>
    <property type="project" value="UniProtKB-UniRule"/>
</dbReference>
<feature type="domain" description="AB hydrolase-1" evidence="7">
    <location>
        <begin position="54"/>
        <end position="180"/>
    </location>
</feature>
<dbReference type="EMBL" id="BSNM01000002">
    <property type="protein sequence ID" value="GLQ29639.1"/>
    <property type="molecule type" value="Genomic_DNA"/>
</dbReference>
<dbReference type="SUPFAM" id="SSF53474">
    <property type="entry name" value="alpha/beta-Hydrolases"/>
    <property type="match status" value="1"/>
</dbReference>
<reference evidence="8" key="1">
    <citation type="journal article" date="2014" name="Int. J. Syst. Evol. Microbiol.">
        <title>Complete genome sequence of Corynebacterium casei LMG S-19264T (=DSM 44701T), isolated from a smear-ripened cheese.</title>
        <authorList>
            <consortium name="US DOE Joint Genome Institute (JGI-PGF)"/>
            <person name="Walter F."/>
            <person name="Albersmeier A."/>
            <person name="Kalinowski J."/>
            <person name="Ruckert C."/>
        </authorList>
    </citation>
    <scope>NUCLEOTIDE SEQUENCE</scope>
    <source>
        <strain evidence="8">NBRC 110071</strain>
    </source>
</reference>
<evidence type="ECO:0000256" key="2">
    <source>
        <dbReference type="ARBA" id="ARBA00008794"/>
    </source>
</evidence>
<sequence>MEFLRTPEERFERLIGYPFSEHYVDVAEGINQTTKESESLRMHYVDEGPGDADPILMLHGEPSWSYLYRHMIPICAAAGHRVIAPDLIGFGKSDKPVGIGSYSYQSHMDWMQTFIDALELTNITLVCQDWGSLIGLRLAAENADRFKAIIVGNGMLPTGDQKVPMAFHLWKTFASYSPWFPISKIVASGTFKKLSKAEADAYDAPFPSEDYKAGTRAFPTLVPVTPDNPATEANRAAWKVLDAWEKPFLTTFSNGDPITRGGDKYMQERIPGSKGMKHQTLVGGHFLQEDSPQEFAIAINDLLSSMAETD</sequence>
<dbReference type="Gene3D" id="3.40.50.1820">
    <property type="entry name" value="alpha/beta hydrolase"/>
    <property type="match status" value="1"/>
</dbReference>
<reference evidence="8" key="2">
    <citation type="submission" date="2023-01" db="EMBL/GenBank/DDBJ databases">
        <title>Draft genome sequence of Litoribrevibacter albus strain NBRC 110071.</title>
        <authorList>
            <person name="Sun Q."/>
            <person name="Mori K."/>
        </authorList>
    </citation>
    <scope>NUCLEOTIDE SEQUENCE</scope>
    <source>
        <strain evidence="8">NBRC 110071</strain>
    </source>
</reference>
<evidence type="ECO:0000313" key="9">
    <source>
        <dbReference type="Proteomes" id="UP001161389"/>
    </source>
</evidence>
<dbReference type="PANTHER" id="PTHR42977:SF3">
    <property type="entry name" value="AB HYDROLASE-1 DOMAIN-CONTAINING PROTEIN"/>
    <property type="match status" value="1"/>
</dbReference>
<evidence type="ECO:0000256" key="6">
    <source>
        <dbReference type="HAMAP-Rule" id="MF_01230"/>
    </source>
</evidence>
<evidence type="ECO:0000256" key="5">
    <source>
        <dbReference type="ARBA" id="ARBA00022801"/>
    </source>
</evidence>
<feature type="active site" description="Nucleophile" evidence="6">
    <location>
        <position position="129"/>
    </location>
</feature>
<dbReference type="Proteomes" id="UP001161389">
    <property type="component" value="Unassembled WGS sequence"/>
</dbReference>
<name>A0AA37W678_9GAMM</name>
<comment type="subunit">
    <text evidence="3 6">Monomer.</text>
</comment>
<evidence type="ECO:0000313" key="8">
    <source>
        <dbReference type="EMBL" id="GLQ29639.1"/>
    </source>
</evidence>
<dbReference type="PANTHER" id="PTHR42977">
    <property type="entry name" value="HYDROLASE-RELATED"/>
    <property type="match status" value="1"/>
</dbReference>
<comment type="function">
    <text evidence="6">Catalyzes hydrolytic cleavage of carbon-halogen bonds in halogenated aliphatic compounds, leading to the formation of the corresponding primary alcohols, halide ions and protons.</text>
</comment>
<dbReference type="HAMAP" id="MF_01230">
    <property type="entry name" value="Haloalk_dehal_type1"/>
    <property type="match status" value="1"/>
</dbReference>
<protein>
    <recommendedName>
        <fullName evidence="4 6">Haloalkane dehalogenase</fullName>
        <ecNumber evidence="4 6">3.8.1.5</ecNumber>
    </recommendedName>
</protein>
<keyword evidence="5 6" id="KW-0378">Hydrolase</keyword>
<comment type="catalytic activity">
    <reaction evidence="1 6">
        <text>1-haloalkane + H2O = a halide anion + a primary alcohol + H(+)</text>
        <dbReference type="Rhea" id="RHEA:19081"/>
        <dbReference type="ChEBI" id="CHEBI:15377"/>
        <dbReference type="ChEBI" id="CHEBI:15378"/>
        <dbReference type="ChEBI" id="CHEBI:15734"/>
        <dbReference type="ChEBI" id="CHEBI:16042"/>
        <dbReference type="ChEBI" id="CHEBI:18060"/>
        <dbReference type="EC" id="3.8.1.5"/>
    </reaction>
</comment>
<evidence type="ECO:0000259" key="7">
    <source>
        <dbReference type="Pfam" id="PF00561"/>
    </source>
</evidence>
<comment type="similarity">
    <text evidence="2 6">Belongs to the haloalkane dehalogenase family. Type 1 subfamily.</text>
</comment>
<feature type="active site" description="Proton acceptor" evidence="6">
    <location>
        <position position="285"/>
    </location>
</feature>
<evidence type="ECO:0000256" key="3">
    <source>
        <dbReference type="ARBA" id="ARBA00011245"/>
    </source>
</evidence>
<evidence type="ECO:0000256" key="4">
    <source>
        <dbReference type="ARBA" id="ARBA00012065"/>
    </source>
</evidence>
<dbReference type="PRINTS" id="PR00412">
    <property type="entry name" value="EPOXHYDRLASE"/>
</dbReference>